<dbReference type="Gene3D" id="1.10.10.10">
    <property type="entry name" value="Winged helix-like DNA-binding domain superfamily/Winged helix DNA-binding domain"/>
    <property type="match status" value="1"/>
</dbReference>
<comment type="caution">
    <text evidence="3">The sequence shown here is derived from an EMBL/GenBank/DDBJ whole genome shotgun (WGS) entry which is preliminary data.</text>
</comment>
<dbReference type="RefSeq" id="WP_241793607.1">
    <property type="nucleotide sequence ID" value="NZ_JALBUU010000052.1"/>
</dbReference>
<dbReference type="PANTHER" id="PTHR37936">
    <property type="entry name" value="TRANSPOSASE INSC FOR INSERTION ELEMENT IS2A-RELATED"/>
    <property type="match status" value="1"/>
</dbReference>
<dbReference type="InterPro" id="IPR012337">
    <property type="entry name" value="RNaseH-like_sf"/>
</dbReference>
<dbReference type="Gene3D" id="3.30.420.10">
    <property type="entry name" value="Ribonuclease H-like superfamily/Ribonuclease H"/>
    <property type="match status" value="1"/>
</dbReference>
<dbReference type="Pfam" id="PF13683">
    <property type="entry name" value="rve_3"/>
    <property type="match status" value="1"/>
</dbReference>
<dbReference type="Pfam" id="PF13276">
    <property type="entry name" value="HTH_21"/>
    <property type="match status" value="1"/>
</dbReference>
<dbReference type="InterPro" id="IPR036397">
    <property type="entry name" value="RNaseH_sf"/>
</dbReference>
<feature type="domain" description="Integrase catalytic" evidence="2">
    <location>
        <begin position="232"/>
        <end position="403"/>
    </location>
</feature>
<evidence type="ECO:0000313" key="4">
    <source>
        <dbReference type="Proteomes" id="UP001201985"/>
    </source>
</evidence>
<comment type="similarity">
    <text evidence="1">Belongs to the transposase 8 family.</text>
</comment>
<evidence type="ECO:0000256" key="1">
    <source>
        <dbReference type="ARBA" id="ARBA00009964"/>
    </source>
</evidence>
<protein>
    <submittedName>
        <fullName evidence="3">IS3 family transposase</fullName>
    </submittedName>
</protein>
<dbReference type="PROSITE" id="PS50994">
    <property type="entry name" value="INTEGRASE"/>
    <property type="match status" value="1"/>
</dbReference>
<dbReference type="Pfam" id="PF01527">
    <property type="entry name" value="HTH_Tnp_1"/>
    <property type="match status" value="1"/>
</dbReference>
<evidence type="ECO:0000259" key="2">
    <source>
        <dbReference type="PROSITE" id="PS50994"/>
    </source>
</evidence>
<dbReference type="InterPro" id="IPR001584">
    <property type="entry name" value="Integrase_cat-core"/>
</dbReference>
<sequence>MPNDATRVEIITGRERRRRCSAEQKLRLVEETMQPGMTVSAVARLHGVSPSLLFGWRRRMAEGGLEAVRADDDVVAASRVRELEAKVRDLERLLGRKTMEAEILREALDATRGKKPGLAAAVASSGRFPVKAVADTLGVARSNLVEQLKGPGRRRGSYQREGDDALLAEIRAVTDVRPTYGYRRVAALLNRARRADGEPPVNRKRVLRLMRCASLTLQPNTARRVIRTHEGKVVAPASNQRWASDGLAIPCWNGETVHVAFAIDTHDREVMAWVATSGGGISSEMIRDMMLACVEGRFGDVRAPHSVQWLADNGSPYTAKDTVDFATTLNLVACFTPVRSPESNGVCEAFVKTLKRDYARVNPCPDALTVLQQLPAWFEDYNAAHPHSGLRMLSPREFIASQSSTPVACPV</sequence>
<dbReference type="EMBL" id="JALBUU010000052">
    <property type="protein sequence ID" value="MCI0755752.1"/>
    <property type="molecule type" value="Genomic_DNA"/>
</dbReference>
<reference evidence="3 4" key="1">
    <citation type="submission" date="2022-03" db="EMBL/GenBank/DDBJ databases">
        <title>Complete genome analysis of Roseomonas KG 17.1 : a prolific producer of plant growth promoters.</title>
        <authorList>
            <person name="Saadouli I."/>
            <person name="Najjari A."/>
            <person name="Mosbah A."/>
            <person name="Ouzari H.I."/>
        </authorList>
    </citation>
    <scope>NUCLEOTIDE SEQUENCE [LARGE SCALE GENOMIC DNA]</scope>
    <source>
        <strain evidence="3 4">KG17-1</strain>
    </source>
</reference>
<name>A0ABS9W8W7_9PROT</name>
<keyword evidence="4" id="KW-1185">Reference proteome</keyword>
<evidence type="ECO:0000313" key="3">
    <source>
        <dbReference type="EMBL" id="MCI0755752.1"/>
    </source>
</evidence>
<dbReference type="InterPro" id="IPR036388">
    <property type="entry name" value="WH-like_DNA-bd_sf"/>
</dbReference>
<organism evidence="3 4">
    <name type="scientific">Teichococcus vastitatis</name>
    <dbReference type="NCBI Taxonomy" id="2307076"/>
    <lineage>
        <taxon>Bacteria</taxon>
        <taxon>Pseudomonadati</taxon>
        <taxon>Pseudomonadota</taxon>
        <taxon>Alphaproteobacteria</taxon>
        <taxon>Acetobacterales</taxon>
        <taxon>Roseomonadaceae</taxon>
        <taxon>Roseomonas</taxon>
    </lineage>
</organism>
<dbReference type="PANTHER" id="PTHR37936:SF3">
    <property type="entry name" value="TRANSPOSASE INSC FOR INSERTION ELEMENT IS2A-RELATED"/>
    <property type="match status" value="1"/>
</dbReference>
<dbReference type="InterPro" id="IPR025948">
    <property type="entry name" value="HTH-like_dom"/>
</dbReference>
<dbReference type="NCBIfam" id="NF033516">
    <property type="entry name" value="transpos_IS3"/>
    <property type="match status" value="1"/>
</dbReference>
<gene>
    <name evidence="3" type="ORF">MON41_18955</name>
</gene>
<proteinExistence type="inferred from homology"/>
<accession>A0ABS9W8W7</accession>
<dbReference type="InterPro" id="IPR002514">
    <property type="entry name" value="Transposase_8"/>
</dbReference>
<dbReference type="InterPro" id="IPR010921">
    <property type="entry name" value="Trp_repressor/repl_initiator"/>
</dbReference>
<dbReference type="SUPFAM" id="SSF48295">
    <property type="entry name" value="TrpR-like"/>
    <property type="match status" value="1"/>
</dbReference>
<dbReference type="InterPro" id="IPR048020">
    <property type="entry name" value="Transpos_IS3"/>
</dbReference>
<dbReference type="SUPFAM" id="SSF53098">
    <property type="entry name" value="Ribonuclease H-like"/>
    <property type="match status" value="1"/>
</dbReference>
<dbReference type="Proteomes" id="UP001201985">
    <property type="component" value="Unassembled WGS sequence"/>
</dbReference>